<sequence>MGTWDVGPFDNDTAADWCGDLDEAAPEQREALIRDVLTRVAEHGEEYLDSDDAVEAIAAAAIVSSQLPGGTPIETAYAPDFLLEGGRVEVAADIPAIAVRALDRIVGDDSEWRELWAEAEESYPRALASVREIRDVLVQATNR</sequence>
<dbReference type="InterPro" id="IPR025355">
    <property type="entry name" value="DUF4259"/>
</dbReference>
<dbReference type="Pfam" id="PF14078">
    <property type="entry name" value="DUF4259"/>
    <property type="match status" value="1"/>
</dbReference>
<keyword evidence="2" id="KW-1185">Reference proteome</keyword>
<evidence type="ECO:0008006" key="3">
    <source>
        <dbReference type="Google" id="ProtNLM"/>
    </source>
</evidence>
<dbReference type="EMBL" id="BOPH01000145">
    <property type="protein sequence ID" value="GIJ74850.1"/>
    <property type="molecule type" value="Genomic_DNA"/>
</dbReference>
<name>A0A8J4A6N5_9ACTN</name>
<dbReference type="RefSeq" id="WP_203934637.1">
    <property type="nucleotide sequence ID" value="NZ_BOPH01000145.1"/>
</dbReference>
<protein>
    <recommendedName>
        <fullName evidence="3">DUF4259 domain-containing protein</fullName>
    </recommendedName>
</protein>
<evidence type="ECO:0000313" key="2">
    <source>
        <dbReference type="Proteomes" id="UP000635606"/>
    </source>
</evidence>
<proteinExistence type="predicted"/>
<gene>
    <name evidence="1" type="ORF">Voc01_097670</name>
</gene>
<dbReference type="Proteomes" id="UP000635606">
    <property type="component" value="Unassembled WGS sequence"/>
</dbReference>
<dbReference type="AlphaFoldDB" id="A0A8J4A6N5"/>
<evidence type="ECO:0000313" key="1">
    <source>
        <dbReference type="EMBL" id="GIJ74850.1"/>
    </source>
</evidence>
<accession>A0A8J4A6N5</accession>
<reference evidence="1" key="1">
    <citation type="submission" date="2021-01" db="EMBL/GenBank/DDBJ databases">
        <title>Whole genome shotgun sequence of Virgisporangium ochraceum NBRC 16418.</title>
        <authorList>
            <person name="Komaki H."/>
            <person name="Tamura T."/>
        </authorList>
    </citation>
    <scope>NUCLEOTIDE SEQUENCE</scope>
    <source>
        <strain evidence="1">NBRC 16418</strain>
    </source>
</reference>
<comment type="caution">
    <text evidence="1">The sequence shown here is derived from an EMBL/GenBank/DDBJ whole genome shotgun (WGS) entry which is preliminary data.</text>
</comment>
<organism evidence="1 2">
    <name type="scientific">Virgisporangium ochraceum</name>
    <dbReference type="NCBI Taxonomy" id="65505"/>
    <lineage>
        <taxon>Bacteria</taxon>
        <taxon>Bacillati</taxon>
        <taxon>Actinomycetota</taxon>
        <taxon>Actinomycetes</taxon>
        <taxon>Micromonosporales</taxon>
        <taxon>Micromonosporaceae</taxon>
        <taxon>Virgisporangium</taxon>
    </lineage>
</organism>